<evidence type="ECO:0000256" key="1">
    <source>
        <dbReference type="ARBA" id="ARBA00022630"/>
    </source>
</evidence>
<dbReference type="PANTHER" id="PTHR30011:SF16">
    <property type="entry name" value="C2H2 FINGER DOMAIN TRANSCRIPTION FACTOR (EUROFUNG)-RELATED"/>
    <property type="match status" value="1"/>
</dbReference>
<keyword evidence="4 8" id="KW-0503">Monooxygenase</keyword>
<proteinExistence type="inferred from homology"/>
<dbReference type="InterPro" id="IPR036661">
    <property type="entry name" value="Luciferase-like_sf"/>
</dbReference>
<comment type="caution">
    <text evidence="8">The sequence shown here is derived from an EMBL/GenBank/DDBJ whole genome shotgun (WGS) entry which is preliminary data.</text>
</comment>
<dbReference type="EMBL" id="SMFZ01000002">
    <property type="protein sequence ID" value="TCK21156.1"/>
    <property type="molecule type" value="Genomic_DNA"/>
</dbReference>
<evidence type="ECO:0000259" key="7">
    <source>
        <dbReference type="Pfam" id="PF00296"/>
    </source>
</evidence>
<dbReference type="InterPro" id="IPR011251">
    <property type="entry name" value="Luciferase-like_dom"/>
</dbReference>
<dbReference type="PANTHER" id="PTHR30011">
    <property type="entry name" value="ALKANESULFONATE MONOOXYGENASE-RELATED"/>
    <property type="match status" value="1"/>
</dbReference>
<evidence type="ECO:0000256" key="6">
    <source>
        <dbReference type="PIRSR" id="PIRSR000337-1"/>
    </source>
</evidence>
<evidence type="ECO:0000256" key="5">
    <source>
        <dbReference type="ARBA" id="ARBA00033748"/>
    </source>
</evidence>
<dbReference type="GO" id="GO:0004497">
    <property type="term" value="F:monooxygenase activity"/>
    <property type="evidence" value="ECO:0007669"/>
    <property type="project" value="UniProtKB-KW"/>
</dbReference>
<reference evidence="8 9" key="1">
    <citation type="submission" date="2019-03" db="EMBL/GenBank/DDBJ databases">
        <title>Sequencing the genomes of 1000 actinobacteria strains.</title>
        <authorList>
            <person name="Klenk H.-P."/>
        </authorList>
    </citation>
    <scope>NUCLEOTIDE SEQUENCE [LARGE SCALE GENOMIC DNA]</scope>
    <source>
        <strain evidence="8 9">DSM 44969</strain>
    </source>
</reference>
<keyword evidence="1 6" id="KW-0285">Flavoprotein</keyword>
<dbReference type="GO" id="GO:0016705">
    <property type="term" value="F:oxidoreductase activity, acting on paired donors, with incorporation or reduction of molecular oxygen"/>
    <property type="evidence" value="ECO:0007669"/>
    <property type="project" value="InterPro"/>
</dbReference>
<dbReference type="InterPro" id="IPR016215">
    <property type="entry name" value="NTA_MOA"/>
</dbReference>
<keyword evidence="9" id="KW-1185">Reference proteome</keyword>
<keyword evidence="2 6" id="KW-0288">FMN</keyword>
<evidence type="ECO:0000313" key="9">
    <source>
        <dbReference type="Proteomes" id="UP000295560"/>
    </source>
</evidence>
<protein>
    <submittedName>
        <fullName evidence="8">Alkanesulfonate monooxygenase SsuD/methylene tetrahydromethanopterin reductase-like flavin-dependent oxidoreductase (Luciferase family)</fullName>
    </submittedName>
</protein>
<feature type="binding site" evidence="6">
    <location>
        <position position="57"/>
    </location>
    <ligand>
        <name>FMN</name>
        <dbReference type="ChEBI" id="CHEBI:58210"/>
    </ligand>
</feature>
<evidence type="ECO:0000313" key="8">
    <source>
        <dbReference type="EMBL" id="TCK21156.1"/>
    </source>
</evidence>
<evidence type="ECO:0000256" key="4">
    <source>
        <dbReference type="ARBA" id="ARBA00023033"/>
    </source>
</evidence>
<gene>
    <name evidence="8" type="ORF">EV378_5135</name>
</gene>
<dbReference type="RefSeq" id="WP_132429940.1">
    <property type="nucleotide sequence ID" value="NZ_SMFZ01000002.1"/>
</dbReference>
<dbReference type="Gene3D" id="3.20.20.30">
    <property type="entry name" value="Luciferase-like domain"/>
    <property type="match status" value="1"/>
</dbReference>
<name>A0A4V2PHL2_PSEEN</name>
<keyword evidence="3" id="KW-0560">Oxidoreductase</keyword>
<evidence type="ECO:0000256" key="2">
    <source>
        <dbReference type="ARBA" id="ARBA00022643"/>
    </source>
</evidence>
<sequence length="397" mass="43813">MSDPDLHLAVALADCGWHPAAWREPSARPDAVLGGRYWTELVTEAERGLADLVTIEDGLGLQSSSPFRPDDRTDQVRGRPDAVLVANRVAPLTGRIGIVPSQVVTHTEPFHASKAIATLDWVSEGRAGVQVRTSSRPDVAELFGRRTIPAFDRDAPGADDEGPMAEIFDEAADYVEVMRRLWDSWEDEAEIRDVATGRFVDVDKLHHIDFEGAYFSVRGPSITQRPPQGQPLVAALAHRTVAYRLAARSADLVFVTPHDDTDAVGILEQVRDEQERAGRGGEPVHVLGELVVFLEPETRAAHDRKDRLDALLGRALVSDAYVFVGTPSELADLILDWRQAGLSGVRLRPGVLPDDLHRITRELVPELQRRNAFRTGYTSDTLRGHFGLDRPSNRYAA</sequence>
<dbReference type="Pfam" id="PF00296">
    <property type="entry name" value="Bac_luciferase"/>
    <property type="match status" value="1"/>
</dbReference>
<evidence type="ECO:0000256" key="3">
    <source>
        <dbReference type="ARBA" id="ARBA00023002"/>
    </source>
</evidence>
<feature type="domain" description="Luciferase-like" evidence="7">
    <location>
        <begin position="36"/>
        <end position="303"/>
    </location>
</feature>
<accession>A0A4V2PHL2</accession>
<dbReference type="InterPro" id="IPR051260">
    <property type="entry name" value="Diverse_substr_monoxygenases"/>
</dbReference>
<organism evidence="8 9">
    <name type="scientific">Pseudonocardia endophytica</name>
    <dbReference type="NCBI Taxonomy" id="401976"/>
    <lineage>
        <taxon>Bacteria</taxon>
        <taxon>Bacillati</taxon>
        <taxon>Actinomycetota</taxon>
        <taxon>Actinomycetes</taxon>
        <taxon>Pseudonocardiales</taxon>
        <taxon>Pseudonocardiaceae</taxon>
        <taxon>Pseudonocardia</taxon>
    </lineage>
</organism>
<dbReference type="SUPFAM" id="SSF51679">
    <property type="entry name" value="Bacterial luciferase-like"/>
    <property type="match status" value="1"/>
</dbReference>
<dbReference type="Proteomes" id="UP000295560">
    <property type="component" value="Unassembled WGS sequence"/>
</dbReference>
<comment type="similarity">
    <text evidence="5">Belongs to the NtaA/SnaA/DszA monooxygenase family.</text>
</comment>
<dbReference type="PIRSF" id="PIRSF000337">
    <property type="entry name" value="NTA_MOA"/>
    <property type="match status" value="1"/>
</dbReference>
<dbReference type="AlphaFoldDB" id="A0A4V2PHL2"/>
<dbReference type="OrthoDB" id="9135350at2"/>